<keyword evidence="3" id="KW-1185">Reference proteome</keyword>
<evidence type="ECO:0000313" key="2">
    <source>
        <dbReference type="EMBL" id="KAJ6830550.1"/>
    </source>
</evidence>
<comment type="caution">
    <text evidence="2">The sequence shown here is derived from an EMBL/GenBank/DDBJ whole genome shotgun (WGS) entry which is preliminary data.</text>
</comment>
<dbReference type="AlphaFoldDB" id="A0AAX6GP92"/>
<feature type="region of interest" description="Disordered" evidence="1">
    <location>
        <begin position="1"/>
        <end position="29"/>
    </location>
</feature>
<dbReference type="EMBL" id="JANAVB010017400">
    <property type="protein sequence ID" value="KAJ6830550.1"/>
    <property type="molecule type" value="Genomic_DNA"/>
</dbReference>
<gene>
    <name evidence="2" type="ORF">M6B38_353465</name>
</gene>
<accession>A0AAX6GP92</accession>
<name>A0AAX6GP92_IRIPA</name>
<evidence type="ECO:0000313" key="3">
    <source>
        <dbReference type="Proteomes" id="UP001140949"/>
    </source>
</evidence>
<dbReference type="Proteomes" id="UP001140949">
    <property type="component" value="Unassembled WGS sequence"/>
</dbReference>
<organism evidence="2 3">
    <name type="scientific">Iris pallida</name>
    <name type="common">Sweet iris</name>
    <dbReference type="NCBI Taxonomy" id="29817"/>
    <lineage>
        <taxon>Eukaryota</taxon>
        <taxon>Viridiplantae</taxon>
        <taxon>Streptophyta</taxon>
        <taxon>Embryophyta</taxon>
        <taxon>Tracheophyta</taxon>
        <taxon>Spermatophyta</taxon>
        <taxon>Magnoliopsida</taxon>
        <taxon>Liliopsida</taxon>
        <taxon>Asparagales</taxon>
        <taxon>Iridaceae</taxon>
        <taxon>Iridoideae</taxon>
        <taxon>Irideae</taxon>
        <taxon>Iris</taxon>
    </lineage>
</organism>
<evidence type="ECO:0000256" key="1">
    <source>
        <dbReference type="SAM" id="MobiDB-lite"/>
    </source>
</evidence>
<proteinExistence type="predicted"/>
<reference evidence="2" key="1">
    <citation type="journal article" date="2023" name="GigaByte">
        <title>Genome assembly of the bearded iris, Iris pallida Lam.</title>
        <authorList>
            <person name="Bruccoleri R.E."/>
            <person name="Oakeley E.J."/>
            <person name="Faust A.M.E."/>
            <person name="Altorfer M."/>
            <person name="Dessus-Babus S."/>
            <person name="Burckhardt D."/>
            <person name="Oertli M."/>
            <person name="Naumann U."/>
            <person name="Petersen F."/>
            <person name="Wong J."/>
        </authorList>
    </citation>
    <scope>NUCLEOTIDE SEQUENCE</scope>
    <source>
        <strain evidence="2">GSM-AAB239-AS_SAM_17_03QT</strain>
    </source>
</reference>
<protein>
    <submittedName>
        <fullName evidence="2">Pollen-specific leucine-rich repeat extensin-like protein 4</fullName>
    </submittedName>
</protein>
<reference evidence="2" key="2">
    <citation type="submission" date="2023-04" db="EMBL/GenBank/DDBJ databases">
        <authorList>
            <person name="Bruccoleri R.E."/>
            <person name="Oakeley E.J."/>
            <person name="Faust A.-M."/>
            <person name="Dessus-Babus S."/>
            <person name="Altorfer M."/>
            <person name="Burckhardt D."/>
            <person name="Oertli M."/>
            <person name="Naumann U."/>
            <person name="Petersen F."/>
            <person name="Wong J."/>
        </authorList>
    </citation>
    <scope>NUCLEOTIDE SEQUENCE</scope>
    <source>
        <strain evidence="2">GSM-AAB239-AS_SAM_17_03QT</strain>
        <tissue evidence="2">Leaf</tissue>
    </source>
</reference>
<sequence>MGVRSVAGHGRKLGSGAVSRRRRGSRLRVQLAMSGDRRRLLGGDRSECRRRGSCCGDHGRCRSEGEVADSAGRIPTPTV</sequence>